<dbReference type="PANTHER" id="PTHR23149:SF31">
    <property type="entry name" value="PROTEIN PXR1"/>
    <property type="match status" value="1"/>
</dbReference>
<feature type="compositionally biased region" description="Low complexity" evidence="8">
    <location>
        <begin position="161"/>
        <end position="171"/>
    </location>
</feature>
<dbReference type="OrthoDB" id="29523at2759"/>
<name>A0A1Y2E3V7_9PEZI</name>
<dbReference type="GO" id="GO:0006364">
    <property type="term" value="P:rRNA processing"/>
    <property type="evidence" value="ECO:0007669"/>
    <property type="project" value="UniProtKB-KW"/>
</dbReference>
<evidence type="ECO:0000256" key="1">
    <source>
        <dbReference type="ARBA" id="ARBA00004604"/>
    </source>
</evidence>
<keyword evidence="2" id="KW-0690">Ribosome biogenesis</keyword>
<dbReference type="InParanoid" id="A0A1Y2E3V7"/>
<evidence type="ECO:0000256" key="6">
    <source>
        <dbReference type="ARBA" id="ARBA00041961"/>
    </source>
</evidence>
<reference evidence="10 11" key="1">
    <citation type="submission" date="2016-07" db="EMBL/GenBank/DDBJ databases">
        <title>Pervasive Adenine N6-methylation of Active Genes in Fungi.</title>
        <authorList>
            <consortium name="DOE Joint Genome Institute"/>
            <person name="Mondo S.J."/>
            <person name="Dannebaum R.O."/>
            <person name="Kuo R.C."/>
            <person name="Labutti K."/>
            <person name="Haridas S."/>
            <person name="Kuo A."/>
            <person name="Salamov A."/>
            <person name="Ahrendt S.R."/>
            <person name="Lipzen A."/>
            <person name="Sullivan W."/>
            <person name="Andreopoulos W.B."/>
            <person name="Clum A."/>
            <person name="Lindquist E."/>
            <person name="Daum C."/>
            <person name="Ramamoorthy G.K."/>
            <person name="Gryganskyi A."/>
            <person name="Culley D."/>
            <person name="Magnuson J.K."/>
            <person name="James T.Y."/>
            <person name="O'Malley M.A."/>
            <person name="Stajich J.E."/>
            <person name="Spatafora J.W."/>
            <person name="Visel A."/>
            <person name="Grigoriev I.V."/>
        </authorList>
    </citation>
    <scope>NUCLEOTIDE SEQUENCE [LARGE SCALE GENOMIC DNA]</scope>
    <source>
        <strain evidence="10 11">CBS 129021</strain>
    </source>
</reference>
<keyword evidence="4" id="KW-0539">Nucleus</keyword>
<dbReference type="PROSITE" id="PS50174">
    <property type="entry name" value="G_PATCH"/>
    <property type="match status" value="1"/>
</dbReference>
<dbReference type="GeneID" id="63781463"/>
<gene>
    <name evidence="10" type="ORF">BCR38DRAFT_523064</name>
</gene>
<dbReference type="SMART" id="SM00443">
    <property type="entry name" value="G_patch"/>
    <property type="match status" value="1"/>
</dbReference>
<evidence type="ECO:0000256" key="7">
    <source>
        <dbReference type="ARBA" id="ARBA00043878"/>
    </source>
</evidence>
<dbReference type="Proteomes" id="UP000193689">
    <property type="component" value="Unassembled WGS sequence"/>
</dbReference>
<evidence type="ECO:0000313" key="11">
    <source>
        <dbReference type="Proteomes" id="UP000193689"/>
    </source>
</evidence>
<accession>A0A1Y2E3V7</accession>
<evidence type="ECO:0000259" key="9">
    <source>
        <dbReference type="PROSITE" id="PS50174"/>
    </source>
</evidence>
<feature type="region of interest" description="Disordered" evidence="8">
    <location>
        <begin position="1"/>
        <end position="23"/>
    </location>
</feature>
<sequence length="356" mass="39327">MGLAGQKIRRKLQQDPNNTKWTRDTTTFGQKILRAHGWEPGQYLGVQNASHADHHTAASAAPIKILLKDDNLGLGAKVLQKQNAECTGLDGFKDLLGRLNGKSDETIQKERQVRSEFKTNLYMNRKFGPMRFVPGGLLVGDKLTDLMKKNPADKVPESISADTAAPATGDDTTAEPKKEKKSKKRRAEEADGFDASDEKREKKKKKRSKGNPDSEGTTSESASDGLKKTKKSKDKKHKKSEANDEAMVEPGSKSKKSTKAKRESPEDYGKVDLEGEEKRAKKDKKKQKKKHVDLEKTAETESSITQLVVTTPQASGASTPQPMSARHYARSRNIASKRLAMADMAALNQIFMVKPV</sequence>
<comment type="subcellular location">
    <subcellularLocation>
        <location evidence="1">Nucleus</location>
        <location evidence="1">Nucleolus</location>
    </subcellularLocation>
</comment>
<dbReference type="Pfam" id="PF01585">
    <property type="entry name" value="G-patch"/>
    <property type="match status" value="1"/>
</dbReference>
<protein>
    <recommendedName>
        <fullName evidence="6">PinX1-related protein 1</fullName>
    </recommendedName>
</protein>
<dbReference type="RefSeq" id="XP_040717207.1">
    <property type="nucleotide sequence ID" value="XM_040865251.1"/>
</dbReference>
<evidence type="ECO:0000256" key="8">
    <source>
        <dbReference type="SAM" id="MobiDB-lite"/>
    </source>
</evidence>
<dbReference type="PANTHER" id="PTHR23149">
    <property type="entry name" value="G PATCH DOMAIN CONTAINING PROTEIN"/>
    <property type="match status" value="1"/>
</dbReference>
<feature type="compositionally biased region" description="Basic residues" evidence="8">
    <location>
        <begin position="228"/>
        <end position="239"/>
    </location>
</feature>
<dbReference type="AlphaFoldDB" id="A0A1Y2E3V7"/>
<comment type="caution">
    <text evidence="10">The sequence shown here is derived from an EMBL/GenBank/DDBJ whole genome shotgun (WGS) entry which is preliminary data.</text>
</comment>
<feature type="region of interest" description="Disordered" evidence="8">
    <location>
        <begin position="152"/>
        <end position="328"/>
    </location>
</feature>
<feature type="domain" description="G-patch" evidence="9">
    <location>
        <begin position="25"/>
        <end position="79"/>
    </location>
</feature>
<feature type="compositionally biased region" description="Basic and acidic residues" evidence="8">
    <location>
        <begin position="260"/>
        <end position="280"/>
    </location>
</feature>
<feature type="compositionally biased region" description="Basic residues" evidence="8">
    <location>
        <begin position="281"/>
        <end position="291"/>
    </location>
</feature>
<evidence type="ECO:0000313" key="10">
    <source>
        <dbReference type="EMBL" id="ORY66243.1"/>
    </source>
</evidence>
<feature type="compositionally biased region" description="Polar residues" evidence="8">
    <location>
        <begin position="300"/>
        <end position="322"/>
    </location>
</feature>
<evidence type="ECO:0000256" key="4">
    <source>
        <dbReference type="ARBA" id="ARBA00023242"/>
    </source>
</evidence>
<dbReference type="STRING" id="1141098.A0A1Y2E3V7"/>
<dbReference type="InterPro" id="IPR000467">
    <property type="entry name" value="G_patch_dom"/>
</dbReference>
<keyword evidence="11" id="KW-1185">Reference proteome</keyword>
<dbReference type="GO" id="GO:0003676">
    <property type="term" value="F:nucleic acid binding"/>
    <property type="evidence" value="ECO:0007669"/>
    <property type="project" value="InterPro"/>
</dbReference>
<dbReference type="GO" id="GO:0005730">
    <property type="term" value="C:nucleolus"/>
    <property type="evidence" value="ECO:0007669"/>
    <property type="project" value="UniProtKB-SubCell"/>
</dbReference>
<comment type="similarity">
    <text evidence="5">Belongs to the PINX1 family.</text>
</comment>
<evidence type="ECO:0000256" key="5">
    <source>
        <dbReference type="ARBA" id="ARBA00038007"/>
    </source>
</evidence>
<organism evidence="10 11">
    <name type="scientific">Pseudomassariella vexata</name>
    <dbReference type="NCBI Taxonomy" id="1141098"/>
    <lineage>
        <taxon>Eukaryota</taxon>
        <taxon>Fungi</taxon>
        <taxon>Dikarya</taxon>
        <taxon>Ascomycota</taxon>
        <taxon>Pezizomycotina</taxon>
        <taxon>Sordariomycetes</taxon>
        <taxon>Xylariomycetidae</taxon>
        <taxon>Amphisphaeriales</taxon>
        <taxon>Pseudomassariaceae</taxon>
        <taxon>Pseudomassariella</taxon>
    </lineage>
</organism>
<comment type="function">
    <text evidence="7">Involved in rRNA-processing at A0, A1 and A2 sites and negatively regulates telomerase.</text>
</comment>
<dbReference type="InterPro" id="IPR050656">
    <property type="entry name" value="PINX1"/>
</dbReference>
<evidence type="ECO:0000256" key="3">
    <source>
        <dbReference type="ARBA" id="ARBA00022552"/>
    </source>
</evidence>
<proteinExistence type="inferred from homology"/>
<evidence type="ECO:0000256" key="2">
    <source>
        <dbReference type="ARBA" id="ARBA00022517"/>
    </source>
</evidence>
<keyword evidence="3" id="KW-0698">rRNA processing</keyword>
<feature type="compositionally biased region" description="Polar residues" evidence="8">
    <location>
        <begin position="14"/>
        <end position="23"/>
    </location>
</feature>
<dbReference type="EMBL" id="MCFJ01000005">
    <property type="protein sequence ID" value="ORY66243.1"/>
    <property type="molecule type" value="Genomic_DNA"/>
</dbReference>